<dbReference type="GO" id="GO:0008299">
    <property type="term" value="P:isoprenoid biosynthetic process"/>
    <property type="evidence" value="ECO:0007669"/>
    <property type="project" value="InterPro"/>
</dbReference>
<dbReference type="InterPro" id="IPR023074">
    <property type="entry name" value="HMG_CoA_Rdtase_cat_sf"/>
</dbReference>
<dbReference type="SUPFAM" id="SSF55035">
    <property type="entry name" value="NAD-binding domain of HMG-CoA reductase"/>
    <property type="match status" value="1"/>
</dbReference>
<dbReference type="Proteomes" id="UP000000845">
    <property type="component" value="Chromosome"/>
</dbReference>
<dbReference type="RefSeq" id="WP_012861397.1">
    <property type="nucleotide sequence ID" value="NC_013517.1"/>
</dbReference>
<protein>
    <recommendedName>
        <fullName evidence="2">hydroxymethylglutaryl-CoA reductase (NADPH)</fullName>
        <ecNumber evidence="2">1.1.1.34</ecNumber>
    </recommendedName>
</protein>
<dbReference type="eggNOG" id="COG1257">
    <property type="taxonomic scope" value="Bacteria"/>
</dbReference>
<dbReference type="CDD" id="cd00643">
    <property type="entry name" value="HMG-CoA_reductase_classI"/>
    <property type="match status" value="1"/>
</dbReference>
<dbReference type="PROSITE" id="PS50065">
    <property type="entry name" value="HMG_COA_REDUCTASE_4"/>
    <property type="match status" value="1"/>
</dbReference>
<dbReference type="Gene3D" id="3.30.70.420">
    <property type="entry name" value="Hydroxymethylglutaryl-CoA reductase, class I/II, NAD/NADP-binding domain"/>
    <property type="match status" value="1"/>
</dbReference>
<dbReference type="InterPro" id="IPR009023">
    <property type="entry name" value="HMG_CoA_Rdtase_NAD(P)-bd_sf"/>
</dbReference>
<dbReference type="PANTHER" id="PTHR10572">
    <property type="entry name" value="3-HYDROXY-3-METHYLGLUTARYL-COENZYME A REDUCTASE"/>
    <property type="match status" value="1"/>
</dbReference>
<keyword evidence="6" id="KW-1185">Reference proteome</keyword>
<evidence type="ECO:0000256" key="4">
    <source>
        <dbReference type="ARBA" id="ARBA00023002"/>
    </source>
</evidence>
<accession>D1AJB5</accession>
<evidence type="ECO:0000313" key="5">
    <source>
        <dbReference type="EMBL" id="ACZ08803.1"/>
    </source>
</evidence>
<dbReference type="Gene3D" id="3.90.770.10">
    <property type="entry name" value="3-hydroxy-3-methylglutaryl-coenzyme A Reductase, Chain A, domain 2"/>
    <property type="match status" value="1"/>
</dbReference>
<dbReference type="SUPFAM" id="SSF56542">
    <property type="entry name" value="Substrate-binding domain of HMG-CoA reductase"/>
    <property type="match status" value="1"/>
</dbReference>
<dbReference type="EMBL" id="CP001739">
    <property type="protein sequence ID" value="ACZ08803.1"/>
    <property type="molecule type" value="Genomic_DNA"/>
</dbReference>
<dbReference type="InterPro" id="IPR004554">
    <property type="entry name" value="HMG_CoA_Rdtase_eu_arc"/>
</dbReference>
<sequence>MGIGKLNFKNTVSNVFKKFTFEEIEKRLSKKDGIKYEDIKFGYDSGSFAERLKLLNLTEDQEKIITGGNSTEDLETYGLSIENYIGTAKIPVGVAGPIIINGSYAQGKFYVPMATTEAAMLASYTRGSQLISEVGGCSAFVLSEGVSRCPCFLFKNMLEVGKFLLWLSENEEEVVSHAESTSRYARVRDMNVTVEGNRVYLNIIYTTGDASGQNMVTIATEKACEFIEKNSVIKPEKWYIEANMSGDKKASSQSFQSVRGKKVVCEVIIPKELLKKRLNVTAREMEKFYQVTQNGGIQSGVFGNQGHYANALAGIYIACGQDAACVSESSVGLTRFEALEDESLYASVTLPNLMVGTVGGGTGLPTQKIYLEVLGAYGTGNANKFAEIVAGMCLAGELSISAAICSNNFTRAHKIFSRIRNKKG</sequence>
<comment type="similarity">
    <text evidence="1">Belongs to the HMG-CoA reductase family.</text>
</comment>
<evidence type="ECO:0000256" key="1">
    <source>
        <dbReference type="ARBA" id="ARBA00007661"/>
    </source>
</evidence>
<name>D1AJB5_SEBTE</name>
<evidence type="ECO:0000313" key="6">
    <source>
        <dbReference type="Proteomes" id="UP000000845"/>
    </source>
</evidence>
<dbReference type="Pfam" id="PF00368">
    <property type="entry name" value="HMG-CoA_red"/>
    <property type="match status" value="1"/>
</dbReference>
<dbReference type="PANTHER" id="PTHR10572:SF24">
    <property type="entry name" value="3-HYDROXY-3-METHYLGLUTARYL-COENZYME A REDUCTASE"/>
    <property type="match status" value="1"/>
</dbReference>
<gene>
    <name evidence="5" type="ordered locus">Sterm_1947</name>
</gene>
<dbReference type="KEGG" id="str:Sterm_1947"/>
<keyword evidence="3" id="KW-0521">NADP</keyword>
<reference evidence="5 6" key="2">
    <citation type="journal article" date="2010" name="Stand. Genomic Sci.">
        <title>Complete genome sequence of Sebaldella termitidis type strain (NCTC 11300).</title>
        <authorList>
            <person name="Harmon-Smith M."/>
            <person name="Celia L."/>
            <person name="Chertkov O."/>
            <person name="Lapidus A."/>
            <person name="Copeland A."/>
            <person name="Glavina Del Rio T."/>
            <person name="Nolan M."/>
            <person name="Lucas S."/>
            <person name="Tice H."/>
            <person name="Cheng J.F."/>
            <person name="Han C."/>
            <person name="Detter J.C."/>
            <person name="Bruce D."/>
            <person name="Goodwin L."/>
            <person name="Pitluck S."/>
            <person name="Pati A."/>
            <person name="Liolios K."/>
            <person name="Ivanova N."/>
            <person name="Mavromatis K."/>
            <person name="Mikhailova N."/>
            <person name="Chen A."/>
            <person name="Palaniappan K."/>
            <person name="Land M."/>
            <person name="Hauser L."/>
            <person name="Chang Y.J."/>
            <person name="Jeffries C.D."/>
            <person name="Brettin T."/>
            <person name="Goker M."/>
            <person name="Beck B."/>
            <person name="Bristow J."/>
            <person name="Eisen J.A."/>
            <person name="Markowitz V."/>
            <person name="Hugenholtz P."/>
            <person name="Kyrpides N.C."/>
            <person name="Klenk H.P."/>
            <person name="Chen F."/>
        </authorList>
    </citation>
    <scope>NUCLEOTIDE SEQUENCE [LARGE SCALE GENOMIC DNA]</scope>
    <source>
        <strain evidence="6">ATCC 33386 / NCTC 11300</strain>
    </source>
</reference>
<dbReference type="InterPro" id="IPR023076">
    <property type="entry name" value="HMG_CoA_Rdtase_CS"/>
</dbReference>
<dbReference type="HOGENOM" id="CLU_001734_2_2_0"/>
<dbReference type="InterPro" id="IPR009029">
    <property type="entry name" value="HMG_CoA_Rdtase_sub-bd_dom_sf"/>
</dbReference>
<organism evidence="5 6">
    <name type="scientific">Sebaldella termitidis (strain ATCC 33386 / NCTC 11300)</name>
    <dbReference type="NCBI Taxonomy" id="526218"/>
    <lineage>
        <taxon>Bacteria</taxon>
        <taxon>Fusobacteriati</taxon>
        <taxon>Fusobacteriota</taxon>
        <taxon>Fusobacteriia</taxon>
        <taxon>Fusobacteriales</taxon>
        <taxon>Leptotrichiaceae</taxon>
        <taxon>Sebaldella</taxon>
    </lineage>
</organism>
<proteinExistence type="inferred from homology"/>
<reference evidence="6" key="1">
    <citation type="submission" date="2009-09" db="EMBL/GenBank/DDBJ databases">
        <title>The complete chromosome of Sebaldella termitidis ATCC 33386.</title>
        <authorList>
            <consortium name="US DOE Joint Genome Institute (JGI-PGF)"/>
            <person name="Lucas S."/>
            <person name="Copeland A."/>
            <person name="Lapidus A."/>
            <person name="Glavina del Rio T."/>
            <person name="Dalin E."/>
            <person name="Tice H."/>
            <person name="Bruce D."/>
            <person name="Goodwin L."/>
            <person name="Pitluck S."/>
            <person name="Kyrpides N."/>
            <person name="Mavromatis K."/>
            <person name="Ivanova N."/>
            <person name="Mikhailova N."/>
            <person name="Sims D."/>
            <person name="Meincke L."/>
            <person name="Brettin T."/>
            <person name="Detter J.C."/>
            <person name="Han C."/>
            <person name="Larimer F."/>
            <person name="Land M."/>
            <person name="Hauser L."/>
            <person name="Markowitz V."/>
            <person name="Cheng J.F."/>
            <person name="Hugenholtz P."/>
            <person name="Woyke T."/>
            <person name="Wu D."/>
            <person name="Eisen J.A."/>
        </authorList>
    </citation>
    <scope>NUCLEOTIDE SEQUENCE [LARGE SCALE GENOMIC DNA]</scope>
    <source>
        <strain evidence="6">ATCC 33386 / NCTC 11300</strain>
    </source>
</reference>
<dbReference type="InterPro" id="IPR002202">
    <property type="entry name" value="HMG_CoA_Rdtase"/>
</dbReference>
<dbReference type="EC" id="1.1.1.34" evidence="2"/>
<dbReference type="PROSITE" id="PS00318">
    <property type="entry name" value="HMG_COA_REDUCTASE_2"/>
    <property type="match status" value="1"/>
</dbReference>
<dbReference type="PRINTS" id="PR00071">
    <property type="entry name" value="HMGCOARDTASE"/>
</dbReference>
<dbReference type="AlphaFoldDB" id="D1AJB5"/>
<evidence type="ECO:0000256" key="2">
    <source>
        <dbReference type="ARBA" id="ARBA00012999"/>
    </source>
</evidence>
<keyword evidence="4" id="KW-0560">Oxidoreductase</keyword>
<dbReference type="GO" id="GO:0015936">
    <property type="term" value="P:coenzyme A metabolic process"/>
    <property type="evidence" value="ECO:0007669"/>
    <property type="project" value="InterPro"/>
</dbReference>
<dbReference type="STRING" id="526218.Sterm_1947"/>
<evidence type="ECO:0000256" key="3">
    <source>
        <dbReference type="ARBA" id="ARBA00022857"/>
    </source>
</evidence>
<dbReference type="GO" id="GO:0004420">
    <property type="term" value="F:hydroxymethylglutaryl-CoA reductase (NADPH) activity"/>
    <property type="evidence" value="ECO:0007669"/>
    <property type="project" value="UniProtKB-EC"/>
</dbReference>